<dbReference type="Proteomes" id="UP000182725">
    <property type="component" value="Unassembled WGS sequence"/>
</dbReference>
<protein>
    <submittedName>
        <fullName evidence="2">Sigma-70 region 2</fullName>
    </submittedName>
</protein>
<dbReference type="InterPro" id="IPR007627">
    <property type="entry name" value="RNA_pol_sigma70_r2"/>
</dbReference>
<dbReference type="GO" id="GO:0003700">
    <property type="term" value="F:DNA-binding transcription factor activity"/>
    <property type="evidence" value="ECO:0007669"/>
    <property type="project" value="InterPro"/>
</dbReference>
<organism evidence="2 3">
    <name type="scientific">Arthrobacter alpinus</name>
    <dbReference type="NCBI Taxonomy" id="656366"/>
    <lineage>
        <taxon>Bacteria</taxon>
        <taxon>Bacillati</taxon>
        <taxon>Actinomycetota</taxon>
        <taxon>Actinomycetes</taxon>
        <taxon>Micrococcales</taxon>
        <taxon>Micrococcaceae</taxon>
        <taxon>Arthrobacter</taxon>
    </lineage>
</organism>
<evidence type="ECO:0000313" key="2">
    <source>
        <dbReference type="EMBL" id="SEF10441.1"/>
    </source>
</evidence>
<dbReference type="RefSeq" id="WP_074713460.1">
    <property type="nucleotide sequence ID" value="NZ_FNTV01000002.1"/>
</dbReference>
<feature type="domain" description="RNA polymerase sigma-70 region 2" evidence="1">
    <location>
        <begin position="21"/>
        <end position="79"/>
    </location>
</feature>
<dbReference type="Pfam" id="PF04542">
    <property type="entry name" value="Sigma70_r2"/>
    <property type="match status" value="1"/>
</dbReference>
<dbReference type="GO" id="GO:0006352">
    <property type="term" value="P:DNA-templated transcription initiation"/>
    <property type="evidence" value="ECO:0007669"/>
    <property type="project" value="InterPro"/>
</dbReference>
<sequence>METEKLSMTSTELVDALAKVRPVVRNILMKASLGADLDDVMQDVWLSAHRSQANFDPEKGRLEQWLTRIAQRRAYDHLKLSNSVSGLQSTIEHAAGYGLGTDLALVSADVAEDIVNRSADRDLLSNILMMTRKVIGHEAAFTRTVALLTVYDEDVRAAALGLRVSEDCIRDSRRETIRASQVIQKALALHEMQASLNLRNLFACLPSDEGDSGTWARHLTIAVVRCGGFQNVNAESLVEVTGWAFNTCRQYLNETRRLLEIARTVIETGRVDHEPSSTSQQSHTFTV</sequence>
<reference evidence="2 3" key="1">
    <citation type="submission" date="2016-10" db="EMBL/GenBank/DDBJ databases">
        <authorList>
            <person name="de Groot N.N."/>
        </authorList>
    </citation>
    <scope>NUCLEOTIDE SEQUENCE [LARGE SCALE GENOMIC DNA]</scope>
    <source>
        <strain evidence="2 3">DSM 22274</strain>
    </source>
</reference>
<dbReference type="EMBL" id="FNTV01000002">
    <property type="protein sequence ID" value="SEF10441.1"/>
    <property type="molecule type" value="Genomic_DNA"/>
</dbReference>
<dbReference type="AlphaFoldDB" id="A0A1H5PBI8"/>
<dbReference type="Gene3D" id="1.10.1740.10">
    <property type="match status" value="1"/>
</dbReference>
<evidence type="ECO:0000313" key="3">
    <source>
        <dbReference type="Proteomes" id="UP000182725"/>
    </source>
</evidence>
<evidence type="ECO:0000259" key="1">
    <source>
        <dbReference type="Pfam" id="PF04542"/>
    </source>
</evidence>
<name>A0A1H5PBI8_9MICC</name>
<accession>A0A1H5PBI8</accession>
<dbReference type="InterPro" id="IPR013325">
    <property type="entry name" value="RNA_pol_sigma_r2"/>
</dbReference>
<dbReference type="SUPFAM" id="SSF88946">
    <property type="entry name" value="Sigma2 domain of RNA polymerase sigma factors"/>
    <property type="match status" value="1"/>
</dbReference>
<proteinExistence type="predicted"/>
<gene>
    <name evidence="2" type="ORF">SAMN04489740_3993</name>
</gene>